<dbReference type="AlphaFoldDB" id="A0A3S5BV02"/>
<comment type="caution">
    <text evidence="1">The sequence shown here is derived from an EMBL/GenBank/DDBJ whole genome shotgun (WGS) entry which is preliminary data.</text>
</comment>
<organism evidence="1 2">
    <name type="scientific">Protopolystoma xenopodis</name>
    <dbReference type="NCBI Taxonomy" id="117903"/>
    <lineage>
        <taxon>Eukaryota</taxon>
        <taxon>Metazoa</taxon>
        <taxon>Spiralia</taxon>
        <taxon>Lophotrochozoa</taxon>
        <taxon>Platyhelminthes</taxon>
        <taxon>Monogenea</taxon>
        <taxon>Polyopisthocotylea</taxon>
        <taxon>Polystomatidea</taxon>
        <taxon>Polystomatidae</taxon>
        <taxon>Protopolystoma</taxon>
    </lineage>
</organism>
<proteinExistence type="predicted"/>
<sequence>MDEVPTIHDALMRSSFPPASRLPSRFICPSRTGCKNHPQSRTFTTGRPHFVPHTSCEKAEAKGVVTLGLAGHTHTETHTYSHIAVS</sequence>
<dbReference type="EMBL" id="CAAALY010268645">
    <property type="protein sequence ID" value="VEL41273.1"/>
    <property type="molecule type" value="Genomic_DNA"/>
</dbReference>
<dbReference type="Proteomes" id="UP000784294">
    <property type="component" value="Unassembled WGS sequence"/>
</dbReference>
<reference evidence="1" key="1">
    <citation type="submission" date="2018-11" db="EMBL/GenBank/DDBJ databases">
        <authorList>
            <consortium name="Pathogen Informatics"/>
        </authorList>
    </citation>
    <scope>NUCLEOTIDE SEQUENCE</scope>
</reference>
<protein>
    <submittedName>
        <fullName evidence="1">Uncharacterized protein</fullName>
    </submittedName>
</protein>
<gene>
    <name evidence="1" type="ORF">PXEA_LOCUS34713</name>
</gene>
<name>A0A3S5BV02_9PLAT</name>
<evidence type="ECO:0000313" key="2">
    <source>
        <dbReference type="Proteomes" id="UP000784294"/>
    </source>
</evidence>
<evidence type="ECO:0000313" key="1">
    <source>
        <dbReference type="EMBL" id="VEL41273.1"/>
    </source>
</evidence>
<accession>A0A3S5BV02</accession>
<keyword evidence="2" id="KW-1185">Reference proteome</keyword>